<keyword evidence="2" id="KW-1185">Reference proteome</keyword>
<sequence>MLGVTAFVLLLGLAAGGVLLALQRLSPPAPVTQRCEATVDGSTYALGPDQAQNAALFAGQAARRGLPARAVTIAIATALQESRLENIDYGDRDSIGLFQQRPSQGWGSVEEIMDPVYATGRFFDGLVEVDGYEDMAVTDAAQAVQRSAFPEAYAQHEQRARAWASALTGFSPAAVTCTLREPEAPGALDAAVARVARDLGDVAVDPRAARDDEPARLVVHAEDRGDAPARQAWAVSAWAVATASVLGTTRVEVADRVWERSTGAWTTDPEGRALPTGRVRITL</sequence>
<accession>A0ABS5TUH6</accession>
<evidence type="ECO:0000313" key="1">
    <source>
        <dbReference type="EMBL" id="MBT0992794.1"/>
    </source>
</evidence>
<protein>
    <recommendedName>
        <fullName evidence="3">Co/Zn/Cd efflux system component</fullName>
    </recommendedName>
</protein>
<evidence type="ECO:0000313" key="2">
    <source>
        <dbReference type="Proteomes" id="UP000722125"/>
    </source>
</evidence>
<reference evidence="1 2" key="1">
    <citation type="submission" date="2021-05" db="EMBL/GenBank/DDBJ databases">
        <title>Description of Cellulomonas sp. DKR-3 sp. nov.</title>
        <authorList>
            <person name="Dahal R.H."/>
            <person name="Chaudhary D.K."/>
        </authorList>
    </citation>
    <scope>NUCLEOTIDE SEQUENCE [LARGE SCALE GENOMIC DNA]</scope>
    <source>
        <strain evidence="1 2">DKR-3</strain>
    </source>
</reference>
<dbReference type="EMBL" id="JAHBOH010000001">
    <property type="protein sequence ID" value="MBT0992794.1"/>
    <property type="molecule type" value="Genomic_DNA"/>
</dbReference>
<gene>
    <name evidence="1" type="ORF">KIN34_00620</name>
</gene>
<dbReference type="Proteomes" id="UP000722125">
    <property type="component" value="Unassembled WGS sequence"/>
</dbReference>
<proteinExistence type="predicted"/>
<evidence type="ECO:0008006" key="3">
    <source>
        <dbReference type="Google" id="ProtNLM"/>
    </source>
</evidence>
<name>A0ABS5TUH6_9CELL</name>
<organism evidence="1 2">
    <name type="scientific">Cellulomonas fulva</name>
    <dbReference type="NCBI Taxonomy" id="2835530"/>
    <lineage>
        <taxon>Bacteria</taxon>
        <taxon>Bacillati</taxon>
        <taxon>Actinomycetota</taxon>
        <taxon>Actinomycetes</taxon>
        <taxon>Micrococcales</taxon>
        <taxon>Cellulomonadaceae</taxon>
        <taxon>Cellulomonas</taxon>
    </lineage>
</organism>
<comment type="caution">
    <text evidence="1">The sequence shown here is derived from an EMBL/GenBank/DDBJ whole genome shotgun (WGS) entry which is preliminary data.</text>
</comment>